<proteinExistence type="predicted"/>
<dbReference type="EMBL" id="AYYX01000102">
    <property type="protein sequence ID" value="KRM83997.1"/>
    <property type="molecule type" value="Genomic_DNA"/>
</dbReference>
<name>A0A0R2BXF2_9LACO</name>
<sequence>MTERAGQYFVGVAATILLVIIQFVFHDDSLFNKLIKSVHIRLPITVLNQSEVLTKIKDLLKNLGAQNLSLRIVGINHDKLEISVNLILKAPIKKKN</sequence>
<gene>
    <name evidence="2" type="ORF">FD21_GL000152</name>
</gene>
<dbReference type="AlphaFoldDB" id="A0A0R2BXF2"/>
<accession>A0A0R2BXF2</accession>
<feature type="transmembrane region" description="Helical" evidence="1">
    <location>
        <begin position="6"/>
        <end position="25"/>
    </location>
</feature>
<dbReference type="STRING" id="1133569.FD21_GL000152"/>
<evidence type="ECO:0000313" key="2">
    <source>
        <dbReference type="EMBL" id="KRM83997.1"/>
    </source>
</evidence>
<protein>
    <submittedName>
        <fullName evidence="2">Uncharacterized protein</fullName>
    </submittedName>
</protein>
<reference evidence="2 3" key="1">
    <citation type="journal article" date="2015" name="Genome Announc.">
        <title>Expanding the biotechnology potential of lactobacilli through comparative genomics of 213 strains and associated genera.</title>
        <authorList>
            <person name="Sun Z."/>
            <person name="Harris H.M."/>
            <person name="McCann A."/>
            <person name="Guo C."/>
            <person name="Argimon S."/>
            <person name="Zhang W."/>
            <person name="Yang X."/>
            <person name="Jeffery I.B."/>
            <person name="Cooney J.C."/>
            <person name="Kagawa T.F."/>
            <person name="Liu W."/>
            <person name="Song Y."/>
            <person name="Salvetti E."/>
            <person name="Wrobel A."/>
            <person name="Rasinkangas P."/>
            <person name="Parkhill J."/>
            <person name="Rea M.C."/>
            <person name="O'Sullivan O."/>
            <person name="Ritari J."/>
            <person name="Douillard F.P."/>
            <person name="Paul Ross R."/>
            <person name="Yang R."/>
            <person name="Briner A.E."/>
            <person name="Felis G.E."/>
            <person name="de Vos W.M."/>
            <person name="Barrangou R."/>
            <person name="Klaenhammer T.R."/>
            <person name="Caufield P.W."/>
            <person name="Cui Y."/>
            <person name="Zhang H."/>
            <person name="O'Toole P.W."/>
        </authorList>
    </citation>
    <scope>NUCLEOTIDE SEQUENCE [LARGE SCALE GENOMIC DNA]</scope>
    <source>
        <strain evidence="2 3">DSM 20605</strain>
    </source>
</reference>
<keyword evidence="3" id="KW-1185">Reference proteome</keyword>
<keyword evidence="1" id="KW-0472">Membrane</keyword>
<organism evidence="2 3">
    <name type="scientific">Liquorilactobacillus vini DSM 20605</name>
    <dbReference type="NCBI Taxonomy" id="1133569"/>
    <lineage>
        <taxon>Bacteria</taxon>
        <taxon>Bacillati</taxon>
        <taxon>Bacillota</taxon>
        <taxon>Bacilli</taxon>
        <taxon>Lactobacillales</taxon>
        <taxon>Lactobacillaceae</taxon>
        <taxon>Liquorilactobacillus</taxon>
    </lineage>
</organism>
<keyword evidence="1" id="KW-0812">Transmembrane</keyword>
<evidence type="ECO:0000313" key="3">
    <source>
        <dbReference type="Proteomes" id="UP000051576"/>
    </source>
</evidence>
<keyword evidence="1" id="KW-1133">Transmembrane helix</keyword>
<comment type="caution">
    <text evidence="2">The sequence shown here is derived from an EMBL/GenBank/DDBJ whole genome shotgun (WGS) entry which is preliminary data.</text>
</comment>
<dbReference type="PATRIC" id="fig|1133569.4.peg.154"/>
<evidence type="ECO:0000256" key="1">
    <source>
        <dbReference type="SAM" id="Phobius"/>
    </source>
</evidence>
<dbReference type="Proteomes" id="UP000051576">
    <property type="component" value="Unassembled WGS sequence"/>
</dbReference>